<evidence type="ECO:0000256" key="4">
    <source>
        <dbReference type="ARBA" id="ARBA00022989"/>
    </source>
</evidence>
<dbReference type="InterPro" id="IPR002758">
    <property type="entry name" value="Cation_antiport_E"/>
</dbReference>
<dbReference type="PIRSF" id="PIRSF019239">
    <property type="entry name" value="MrpE"/>
    <property type="match status" value="1"/>
</dbReference>
<dbReference type="RefSeq" id="WP_012608639.1">
    <property type="nucleotide sequence ID" value="NC_011766.1"/>
</dbReference>
<evidence type="ECO:0000256" key="5">
    <source>
        <dbReference type="ARBA" id="ARBA00023136"/>
    </source>
</evidence>
<dbReference type="GO" id="GO:0005886">
    <property type="term" value="C:plasma membrane"/>
    <property type="evidence" value="ECO:0007669"/>
    <property type="project" value="UniProtKB-SubCell"/>
</dbReference>
<keyword evidence="2" id="KW-1003">Cell membrane</keyword>
<keyword evidence="4 6" id="KW-1133">Transmembrane helix</keyword>
<evidence type="ECO:0000256" key="6">
    <source>
        <dbReference type="SAM" id="Phobius"/>
    </source>
</evidence>
<evidence type="ECO:0000256" key="2">
    <source>
        <dbReference type="ARBA" id="ARBA00022475"/>
    </source>
</evidence>
<evidence type="ECO:0000313" key="8">
    <source>
        <dbReference type="Proteomes" id="UP000006903"/>
    </source>
</evidence>
<organism evidence="7 8">
    <name type="scientific">Desulfurococcus amylolyticus (strain DSM 18924 / JCM 16383 / VKM B-2413 / 1221n)</name>
    <name type="common">Desulfurococcus kamchatkensis</name>
    <dbReference type="NCBI Taxonomy" id="490899"/>
    <lineage>
        <taxon>Archaea</taxon>
        <taxon>Thermoproteota</taxon>
        <taxon>Thermoprotei</taxon>
        <taxon>Desulfurococcales</taxon>
        <taxon>Desulfurococcaceae</taxon>
        <taxon>Desulfurococcus</taxon>
    </lineage>
</organism>
<evidence type="ECO:0000256" key="3">
    <source>
        <dbReference type="ARBA" id="ARBA00022692"/>
    </source>
</evidence>
<dbReference type="PANTHER" id="PTHR34584">
    <property type="entry name" value="NA(+)/H(+) ANTIPORTER SUBUNIT E1"/>
    <property type="match status" value="1"/>
</dbReference>
<dbReference type="KEGG" id="dka:DKAM_0972"/>
<evidence type="ECO:0000256" key="1">
    <source>
        <dbReference type="ARBA" id="ARBA00004651"/>
    </source>
</evidence>
<protein>
    <submittedName>
        <fullName evidence="7">Multisubunit Na+/H+ antiporter, MnhE subunit</fullName>
    </submittedName>
</protein>
<dbReference type="PANTHER" id="PTHR34584:SF1">
    <property type="entry name" value="NA(+)_H(+) ANTIPORTER SUBUNIT E1"/>
    <property type="match status" value="1"/>
</dbReference>
<feature type="transmembrane region" description="Helical" evidence="6">
    <location>
        <begin position="28"/>
        <end position="46"/>
    </location>
</feature>
<sequence length="161" mass="18206">MIEELAAALLVFMVYILVAGSLTPYDIATGLLVSAITGLVTGKYLIRSPSKILQPQRLILLIFYFFKYITIIEFKSHMDVVKRIFNMNIKPGIVKIPVTVTSEYARLFVANSITNTPGTVVIDERDGFFYVNWIDVSTKDPLEARRSISEEFETYASKILD</sequence>
<dbReference type="GO" id="GO:0008324">
    <property type="term" value="F:monoatomic cation transmembrane transporter activity"/>
    <property type="evidence" value="ECO:0007669"/>
    <property type="project" value="InterPro"/>
</dbReference>
<dbReference type="EMBL" id="CP001140">
    <property type="protein sequence ID" value="ACL11298.1"/>
    <property type="molecule type" value="Genomic_DNA"/>
</dbReference>
<gene>
    <name evidence="7" type="ordered locus">DKAM_0972</name>
</gene>
<evidence type="ECO:0000313" key="7">
    <source>
        <dbReference type="EMBL" id="ACL11298.1"/>
    </source>
</evidence>
<dbReference type="eggNOG" id="arCOG03099">
    <property type="taxonomic scope" value="Archaea"/>
</dbReference>
<dbReference type="Proteomes" id="UP000006903">
    <property type="component" value="Chromosome"/>
</dbReference>
<reference evidence="7 8" key="1">
    <citation type="journal article" date="2009" name="J. Bacteriol.">
        <title>Complete genome sequence of the anaerobic, protein-degrading hyperthermophilic crenarchaeon Desulfurococcus kamchatkensis.</title>
        <authorList>
            <person name="Ravin N.V."/>
            <person name="Mardanov A.V."/>
            <person name="Beletsky A.V."/>
            <person name="Kublanov I.V."/>
            <person name="Kolganova T.V."/>
            <person name="Lebedinsky A.V."/>
            <person name="Chernyh N.A."/>
            <person name="Bonch-Osmolovskaya E.A."/>
            <person name="Skryabin K.G."/>
        </authorList>
    </citation>
    <scope>NUCLEOTIDE SEQUENCE [LARGE SCALE GENOMIC DNA]</scope>
    <source>
        <strain evidence="8">DSM 18924 / JCM 16383 / VKM B-2413 / 1221n</strain>
    </source>
</reference>
<name>B8D5B7_DESA1</name>
<accession>B8D5B7</accession>
<comment type="subcellular location">
    <subcellularLocation>
        <location evidence="1">Cell membrane</location>
        <topology evidence="1">Multi-pass membrane protein</topology>
    </subcellularLocation>
</comment>
<dbReference type="HOGENOM" id="CLU_086615_2_2_2"/>
<dbReference type="Pfam" id="PF01899">
    <property type="entry name" value="MNHE"/>
    <property type="match status" value="1"/>
</dbReference>
<proteinExistence type="predicted"/>
<dbReference type="AlphaFoldDB" id="B8D5B7"/>
<dbReference type="GeneID" id="7171095"/>
<keyword evidence="3 6" id="KW-0812">Transmembrane</keyword>
<feature type="transmembrane region" description="Helical" evidence="6">
    <location>
        <begin position="58"/>
        <end position="78"/>
    </location>
</feature>
<dbReference type="STRING" id="490899.DKAM_0972"/>
<feature type="transmembrane region" description="Helical" evidence="6">
    <location>
        <begin position="5"/>
        <end position="22"/>
    </location>
</feature>
<keyword evidence="5 6" id="KW-0472">Membrane</keyword>